<dbReference type="RefSeq" id="XP_066801381.1">
    <property type="nucleotide sequence ID" value="XM_066947922.1"/>
</dbReference>
<feature type="compositionally biased region" description="Polar residues" evidence="1">
    <location>
        <begin position="324"/>
        <end position="337"/>
    </location>
</feature>
<protein>
    <submittedName>
        <fullName evidence="2">Uncharacterized protein</fullName>
    </submittedName>
</protein>
<dbReference type="KEGG" id="kne:92182085"/>
<dbReference type="AlphaFoldDB" id="A0AAW0YZQ2"/>
<accession>A0AAW0YZQ2</accession>
<dbReference type="EMBL" id="JBCAWK010000009">
    <property type="protein sequence ID" value="KAK8849493.1"/>
    <property type="molecule type" value="Genomic_DNA"/>
</dbReference>
<feature type="region of interest" description="Disordered" evidence="1">
    <location>
        <begin position="283"/>
        <end position="360"/>
    </location>
</feature>
<reference evidence="2 3" key="1">
    <citation type="journal article" date="2024" name="bioRxiv">
        <title>Comparative genomics of Cryptococcus and Kwoniella reveals pathogenesis evolution and contrasting karyotype dynamics via intercentromeric recombination or chromosome fusion.</title>
        <authorList>
            <person name="Coelho M.A."/>
            <person name="David-Palma M."/>
            <person name="Shea T."/>
            <person name="Bowers K."/>
            <person name="McGinley-Smith S."/>
            <person name="Mohammad A.W."/>
            <person name="Gnirke A."/>
            <person name="Yurkov A.M."/>
            <person name="Nowrousian M."/>
            <person name="Sun S."/>
            <person name="Cuomo C.A."/>
            <person name="Heitman J."/>
        </authorList>
    </citation>
    <scope>NUCLEOTIDE SEQUENCE [LARGE SCALE GENOMIC DNA]</scope>
    <source>
        <strain evidence="2 3">CBS 13917</strain>
    </source>
</reference>
<dbReference type="GeneID" id="92182085"/>
<organism evidence="2 3">
    <name type="scientific">Kwoniella newhampshirensis</name>
    <dbReference type="NCBI Taxonomy" id="1651941"/>
    <lineage>
        <taxon>Eukaryota</taxon>
        <taxon>Fungi</taxon>
        <taxon>Dikarya</taxon>
        <taxon>Basidiomycota</taxon>
        <taxon>Agaricomycotina</taxon>
        <taxon>Tremellomycetes</taxon>
        <taxon>Tremellales</taxon>
        <taxon>Cryptococcaceae</taxon>
        <taxon>Kwoniella</taxon>
    </lineage>
</organism>
<evidence type="ECO:0000313" key="3">
    <source>
        <dbReference type="Proteomes" id="UP001388673"/>
    </source>
</evidence>
<name>A0AAW0YZQ2_9TREE</name>
<feature type="compositionally biased region" description="Low complexity" evidence="1">
    <location>
        <begin position="299"/>
        <end position="319"/>
    </location>
</feature>
<dbReference type="Proteomes" id="UP001388673">
    <property type="component" value="Unassembled WGS sequence"/>
</dbReference>
<evidence type="ECO:0000313" key="2">
    <source>
        <dbReference type="EMBL" id="KAK8849493.1"/>
    </source>
</evidence>
<gene>
    <name evidence="2" type="ORF">IAR55_004827</name>
</gene>
<evidence type="ECO:0000256" key="1">
    <source>
        <dbReference type="SAM" id="MobiDB-lite"/>
    </source>
</evidence>
<sequence length="360" mass="40537">MLYSSQYDPSPLDDWFYKNNYTWKWHFARAAWDPPLPLTITGHHRSKTCRYVDVLGDSVRKIYYIDFTWKGTTVTRWAVATAWSSALLLKIHYSDLIEAVEAVNKEGNKQTPESDCCLIRVKKKQVSKRYDSIVRYLVLTGRLISPRAPGAAEIAISITILAESERKGRPLVTFAPTPRFDSYTDIGTRTNLLRPEDGLEKLSALLILVTVEIHRLLAEGVPPSIDRIAQHVGYKFGKFEMLELPDNWYRDHSLVNEIEAEDSNIKQGGPAGILGEREGHKLEHKASVHAQTAESPIQSKKTSSKDSTPSSTSPSDSPPVHSAPSDSAATEVQLSSSKDPRYWPHLWRSLTGGRRGRERK</sequence>
<comment type="caution">
    <text evidence="2">The sequence shown here is derived from an EMBL/GenBank/DDBJ whole genome shotgun (WGS) entry which is preliminary data.</text>
</comment>
<keyword evidence="3" id="KW-1185">Reference proteome</keyword>
<feature type="compositionally biased region" description="Polar residues" evidence="1">
    <location>
        <begin position="289"/>
        <end position="298"/>
    </location>
</feature>
<proteinExistence type="predicted"/>